<dbReference type="AlphaFoldDB" id="A5CFH3"/>
<evidence type="ECO:0000313" key="1">
    <source>
        <dbReference type="EMBL" id="CAM81147.1"/>
    </source>
</evidence>
<reference evidence="1 2" key="1">
    <citation type="journal article" date="2007" name="Proc. Natl. Acad. Sci. U.S.A.">
        <title>The Orientia tsutsugamushi genome reveals massive proliferation of conjugative type IV secretion system and host-cell interaction genes.</title>
        <authorList>
            <person name="Cho N.-H."/>
            <person name="Kim H.-R."/>
            <person name="Lee J.-H."/>
            <person name="Kim S.-Y."/>
            <person name="Kim J."/>
            <person name="Cha S."/>
            <person name="Kim S.-Y."/>
            <person name="Darby A.C."/>
            <person name="Fuxelius H.-H."/>
            <person name="Yin J."/>
            <person name="Kim J.H."/>
            <person name="Kim J."/>
            <person name="Lee S.J."/>
            <person name="Koh Y.-S."/>
            <person name="Jang W.-J."/>
            <person name="Park K.-H."/>
            <person name="Andersson S.G.E."/>
            <person name="Choi M.-S."/>
            <person name="Kim I.-S."/>
        </authorList>
    </citation>
    <scope>NUCLEOTIDE SEQUENCE [LARGE SCALE GENOMIC DNA]</scope>
    <source>
        <strain evidence="1 2">Boryong</strain>
    </source>
</reference>
<evidence type="ECO:0000313" key="2">
    <source>
        <dbReference type="Proteomes" id="UP000001565"/>
    </source>
</evidence>
<dbReference type="Pfam" id="PF14441">
    <property type="entry name" value="OTT_1508_deam"/>
    <property type="match status" value="1"/>
</dbReference>
<dbReference type="InterPro" id="IPR027796">
    <property type="entry name" value="OTT_1508_deam-like"/>
</dbReference>
<protein>
    <recommendedName>
        <fullName evidence="3">Deaminase family protein</fullName>
    </recommendedName>
</protein>
<proteinExistence type="predicted"/>
<dbReference type="RefSeq" id="WP_011945145.1">
    <property type="nucleotide sequence ID" value="NC_009488.1"/>
</dbReference>
<organism evidence="1 2">
    <name type="scientific">Orientia tsutsugamushi (strain Boryong)</name>
    <name type="common">Rickettsia tsutsugamushi</name>
    <dbReference type="NCBI Taxonomy" id="357244"/>
    <lineage>
        <taxon>Bacteria</taxon>
        <taxon>Pseudomonadati</taxon>
        <taxon>Pseudomonadota</taxon>
        <taxon>Alphaproteobacteria</taxon>
        <taxon>Rickettsiales</taxon>
        <taxon>Rickettsiaceae</taxon>
        <taxon>Rickettsieae</taxon>
        <taxon>Orientia</taxon>
    </lineage>
</organism>
<accession>A5CFH3</accession>
<dbReference type="KEGG" id="ots:OTBS_2052"/>
<dbReference type="HOGENOM" id="CLU_794188_0_0_5"/>
<name>A5CFH3_ORITB</name>
<gene>
    <name evidence="1" type="ordered locus">OTBS_2052</name>
</gene>
<dbReference type="EMBL" id="AM494475">
    <property type="protein sequence ID" value="CAM81147.1"/>
    <property type="molecule type" value="Genomic_DNA"/>
</dbReference>
<sequence length="349" mass="40094">MKDTVMYRQILNNIHKRQFNSDFALAGGRYKNTSRTEEQKAFDSLAKILAVYNKKVCVAIAVAGTFFDKRYYVTYNANTGSESECDKFLLNTKKIITSCINNQEDSLSDELVKSVLNDNKLKNKLVNSVFKLNTGYIGQSKQLIFGIMRNVETHYKQAKLATTTVDDRHEHYNFLCEAYSQIKDFLNSNEVLGKNYRLINQVKSSLSEFYKINLNIKRVCSYFKDNGDFIKNLIIIQNHSTPNNQIHAEMILLEHIHSDYHESYNSEAYIGISKLSCMPCSKVIKLYNESANNLDVQYHGTHGKVYENWNYPNKICSIVSEENFVSELENCESLFLPLGRDDATTSDSN</sequence>
<evidence type="ECO:0008006" key="3">
    <source>
        <dbReference type="Google" id="ProtNLM"/>
    </source>
</evidence>
<dbReference type="Proteomes" id="UP000001565">
    <property type="component" value="Chromosome"/>
</dbReference>